<comment type="caution">
    <text evidence="6">The sequence shown here is derived from an EMBL/GenBank/DDBJ whole genome shotgun (WGS) entry which is preliminary data.</text>
</comment>
<evidence type="ECO:0000256" key="4">
    <source>
        <dbReference type="ARBA" id="ARBA00023027"/>
    </source>
</evidence>
<protein>
    <recommendedName>
        <fullName evidence="5">Alcohol dehydrogenase-like N-terminal domain-containing protein</fullName>
    </recommendedName>
</protein>
<dbReference type="InterPro" id="IPR011032">
    <property type="entry name" value="GroES-like_sf"/>
</dbReference>
<sequence length="107" mass="11570">MSSGEQTQTQAIVCRAPQDGERKWSLEKVSFTPPADDEIVVEMVATGICHTDLVCGSIPDEALPLGLPTYPRVLGHEGAGVVKLTGPKVTKVQEGDRYKGLEYKQSE</sequence>
<reference evidence="6 7" key="1">
    <citation type="submission" date="2024-03" db="EMBL/GenBank/DDBJ databases">
        <title>A high-quality draft genome sequence of Diaporthe vaccinii, a causative agent of upright dieback and viscid rot disease in cranberry plants.</title>
        <authorList>
            <person name="Sarrasin M."/>
            <person name="Lang B.F."/>
            <person name="Burger G."/>
        </authorList>
    </citation>
    <scope>NUCLEOTIDE SEQUENCE [LARGE SCALE GENOMIC DNA]</scope>
    <source>
        <strain evidence="6 7">IS7</strain>
    </source>
</reference>
<gene>
    <name evidence="6" type="ORF">FJTKL_15154</name>
</gene>
<keyword evidence="2" id="KW-0862">Zinc</keyword>
<dbReference type="InterPro" id="IPR002328">
    <property type="entry name" value="ADH_Zn_CS"/>
</dbReference>
<dbReference type="Pfam" id="PF08240">
    <property type="entry name" value="ADH_N"/>
    <property type="match status" value="1"/>
</dbReference>
<keyword evidence="3" id="KW-0560">Oxidoreductase</keyword>
<keyword evidence="4" id="KW-0520">NAD</keyword>
<dbReference type="EMBL" id="JBAWTH010000093">
    <property type="protein sequence ID" value="KAL2277865.1"/>
    <property type="molecule type" value="Genomic_DNA"/>
</dbReference>
<dbReference type="PANTHER" id="PTHR43880">
    <property type="entry name" value="ALCOHOL DEHYDROGENASE"/>
    <property type="match status" value="1"/>
</dbReference>
<evidence type="ECO:0000256" key="3">
    <source>
        <dbReference type="ARBA" id="ARBA00023002"/>
    </source>
</evidence>
<dbReference type="SUPFAM" id="SSF50129">
    <property type="entry name" value="GroES-like"/>
    <property type="match status" value="1"/>
</dbReference>
<keyword evidence="1" id="KW-0479">Metal-binding</keyword>
<evidence type="ECO:0000256" key="1">
    <source>
        <dbReference type="ARBA" id="ARBA00022723"/>
    </source>
</evidence>
<feature type="domain" description="Alcohol dehydrogenase-like N-terminal" evidence="5">
    <location>
        <begin position="36"/>
        <end position="97"/>
    </location>
</feature>
<accession>A0ABR4E609</accession>
<dbReference type="PANTHER" id="PTHR43880:SF12">
    <property type="entry name" value="ALCOHOL DEHYDROGENASE CLASS-3"/>
    <property type="match status" value="1"/>
</dbReference>
<organism evidence="6 7">
    <name type="scientific">Diaporthe vaccinii</name>
    <dbReference type="NCBI Taxonomy" id="105482"/>
    <lineage>
        <taxon>Eukaryota</taxon>
        <taxon>Fungi</taxon>
        <taxon>Dikarya</taxon>
        <taxon>Ascomycota</taxon>
        <taxon>Pezizomycotina</taxon>
        <taxon>Sordariomycetes</taxon>
        <taxon>Sordariomycetidae</taxon>
        <taxon>Diaporthales</taxon>
        <taxon>Diaporthaceae</taxon>
        <taxon>Diaporthe</taxon>
        <taxon>Diaporthe eres species complex</taxon>
    </lineage>
</organism>
<evidence type="ECO:0000313" key="6">
    <source>
        <dbReference type="EMBL" id="KAL2277865.1"/>
    </source>
</evidence>
<dbReference type="InterPro" id="IPR013154">
    <property type="entry name" value="ADH-like_N"/>
</dbReference>
<evidence type="ECO:0000313" key="7">
    <source>
        <dbReference type="Proteomes" id="UP001600888"/>
    </source>
</evidence>
<dbReference type="PROSITE" id="PS00059">
    <property type="entry name" value="ADH_ZINC"/>
    <property type="match status" value="1"/>
</dbReference>
<dbReference type="Gene3D" id="3.90.180.10">
    <property type="entry name" value="Medium-chain alcohol dehydrogenases, catalytic domain"/>
    <property type="match status" value="1"/>
</dbReference>
<name>A0ABR4E609_9PEZI</name>
<evidence type="ECO:0000256" key="2">
    <source>
        <dbReference type="ARBA" id="ARBA00022833"/>
    </source>
</evidence>
<keyword evidence="7" id="KW-1185">Reference proteome</keyword>
<proteinExistence type="predicted"/>
<dbReference type="Proteomes" id="UP001600888">
    <property type="component" value="Unassembled WGS sequence"/>
</dbReference>
<evidence type="ECO:0000259" key="5">
    <source>
        <dbReference type="Pfam" id="PF08240"/>
    </source>
</evidence>